<keyword evidence="2" id="KW-1185">Reference proteome</keyword>
<evidence type="ECO:0000313" key="1">
    <source>
        <dbReference type="EMBL" id="GFY24847.1"/>
    </source>
</evidence>
<accession>A0A8X6VYD0</accession>
<dbReference type="Proteomes" id="UP000887159">
    <property type="component" value="Unassembled WGS sequence"/>
</dbReference>
<comment type="caution">
    <text evidence="1">The sequence shown here is derived from an EMBL/GenBank/DDBJ whole genome shotgun (WGS) entry which is preliminary data.</text>
</comment>
<sequence>MQQIHNIQNDGIGSVDAPSSSAIVELRQYPMSVLVWVKTPLGFVEEGVKINQKVYQRDILKIVVLPWAQKRLGNAN</sequence>
<gene>
    <name evidence="1" type="primary">AVEN_135796_1</name>
    <name evidence="1" type="ORF">TNCV_2690381</name>
</gene>
<name>A0A8X6VYD0_TRICX</name>
<organism evidence="1 2">
    <name type="scientific">Trichonephila clavipes</name>
    <name type="common">Golden silk orbweaver</name>
    <name type="synonym">Nephila clavipes</name>
    <dbReference type="NCBI Taxonomy" id="2585209"/>
    <lineage>
        <taxon>Eukaryota</taxon>
        <taxon>Metazoa</taxon>
        <taxon>Ecdysozoa</taxon>
        <taxon>Arthropoda</taxon>
        <taxon>Chelicerata</taxon>
        <taxon>Arachnida</taxon>
        <taxon>Araneae</taxon>
        <taxon>Araneomorphae</taxon>
        <taxon>Entelegynae</taxon>
        <taxon>Araneoidea</taxon>
        <taxon>Nephilidae</taxon>
        <taxon>Trichonephila</taxon>
    </lineage>
</organism>
<reference evidence="1" key="1">
    <citation type="submission" date="2020-08" db="EMBL/GenBank/DDBJ databases">
        <title>Multicomponent nature underlies the extraordinary mechanical properties of spider dragline silk.</title>
        <authorList>
            <person name="Kono N."/>
            <person name="Nakamura H."/>
            <person name="Mori M."/>
            <person name="Yoshida Y."/>
            <person name="Ohtoshi R."/>
            <person name="Malay A.D."/>
            <person name="Moran D.A.P."/>
            <person name="Tomita M."/>
            <person name="Numata K."/>
            <person name="Arakawa K."/>
        </authorList>
    </citation>
    <scope>NUCLEOTIDE SEQUENCE</scope>
</reference>
<dbReference type="EMBL" id="BMAU01021370">
    <property type="protein sequence ID" value="GFY24847.1"/>
    <property type="molecule type" value="Genomic_DNA"/>
</dbReference>
<protein>
    <submittedName>
        <fullName evidence="1">Uncharacterized protein</fullName>
    </submittedName>
</protein>
<proteinExistence type="predicted"/>
<evidence type="ECO:0000313" key="2">
    <source>
        <dbReference type="Proteomes" id="UP000887159"/>
    </source>
</evidence>
<dbReference type="AlphaFoldDB" id="A0A8X6VYD0"/>